<name>A0ABR8YAB5_9BACT</name>
<organism evidence="1 2">
    <name type="scientific">Phocaeicola intestinalis</name>
    <dbReference type="NCBI Taxonomy" id="2762212"/>
    <lineage>
        <taxon>Bacteria</taxon>
        <taxon>Pseudomonadati</taxon>
        <taxon>Bacteroidota</taxon>
        <taxon>Bacteroidia</taxon>
        <taxon>Bacteroidales</taxon>
        <taxon>Bacteroidaceae</taxon>
        <taxon>Phocaeicola</taxon>
    </lineage>
</organism>
<evidence type="ECO:0000313" key="1">
    <source>
        <dbReference type="EMBL" id="MBD8041145.1"/>
    </source>
</evidence>
<dbReference type="Gene3D" id="1.20.1440.60">
    <property type="entry name" value="23S rRNA-intervening sequence"/>
    <property type="match status" value="1"/>
</dbReference>
<dbReference type="SUPFAM" id="SSF158446">
    <property type="entry name" value="IVS-encoded protein-like"/>
    <property type="match status" value="1"/>
</dbReference>
<dbReference type="RefSeq" id="WP_013619485.1">
    <property type="nucleotide sequence ID" value="NZ_JACSPP010000040.1"/>
</dbReference>
<dbReference type="Proteomes" id="UP000620874">
    <property type="component" value="Unassembled WGS sequence"/>
</dbReference>
<dbReference type="NCBIfam" id="TIGR02436">
    <property type="entry name" value="four helix bundle protein"/>
    <property type="match status" value="1"/>
</dbReference>
<dbReference type="PIRSF" id="PIRSF035652">
    <property type="entry name" value="CHP02436"/>
    <property type="match status" value="1"/>
</dbReference>
<dbReference type="PANTHER" id="PTHR38471">
    <property type="entry name" value="FOUR HELIX BUNDLE PROTEIN"/>
    <property type="match status" value="1"/>
</dbReference>
<comment type="caution">
    <text evidence="1">The sequence shown here is derived from an EMBL/GenBank/DDBJ whole genome shotgun (WGS) entry which is preliminary data.</text>
</comment>
<dbReference type="Pfam" id="PF05635">
    <property type="entry name" value="23S_rRNA_IVP"/>
    <property type="match status" value="1"/>
</dbReference>
<accession>A0ABR8YAB5</accession>
<dbReference type="EMBL" id="JACSPP010000040">
    <property type="protein sequence ID" value="MBD8041145.1"/>
    <property type="molecule type" value="Genomic_DNA"/>
</dbReference>
<proteinExistence type="predicted"/>
<sequence>MRSKSIIKQKSVAFALRIIKAFRFLKEQKGEYVMSKQLLRSGTAIGALIREAEFAESKKDFIHKLHISLKEANETDYWLTLLHESDYINDIAFQSIQADCTELIKLLTSIIKSSKCNPNASTIINY</sequence>
<dbReference type="PANTHER" id="PTHR38471:SF2">
    <property type="entry name" value="FOUR HELIX BUNDLE PROTEIN"/>
    <property type="match status" value="1"/>
</dbReference>
<dbReference type="InterPro" id="IPR036583">
    <property type="entry name" value="23S_rRNA_IVS_sf"/>
</dbReference>
<protein>
    <submittedName>
        <fullName evidence="1">Four helix bundle protein</fullName>
    </submittedName>
</protein>
<reference evidence="1 2" key="1">
    <citation type="submission" date="2020-08" db="EMBL/GenBank/DDBJ databases">
        <title>A Genomic Blueprint of the Chicken Gut Microbiome.</title>
        <authorList>
            <person name="Gilroy R."/>
            <person name="Ravi A."/>
            <person name="Getino M."/>
            <person name="Pursley I."/>
            <person name="Horton D.L."/>
            <person name="Alikhan N.-F."/>
            <person name="Baker D."/>
            <person name="Gharbi K."/>
            <person name="Hall N."/>
            <person name="Watson M."/>
            <person name="Adriaenssens E.M."/>
            <person name="Foster-Nyarko E."/>
            <person name="Jarju S."/>
            <person name="Secka A."/>
            <person name="Antonio M."/>
            <person name="Oren A."/>
            <person name="Chaudhuri R."/>
            <person name="La Ragione R.M."/>
            <person name="Hildebrand F."/>
            <person name="Pallen M.J."/>
        </authorList>
    </citation>
    <scope>NUCLEOTIDE SEQUENCE [LARGE SCALE GENOMIC DNA]</scope>
    <source>
        <strain evidence="1 2">Sa1CVN1</strain>
    </source>
</reference>
<dbReference type="InterPro" id="IPR012657">
    <property type="entry name" value="23S_rRNA-intervening_sequence"/>
</dbReference>
<keyword evidence="2" id="KW-1185">Reference proteome</keyword>
<gene>
    <name evidence="1" type="ORF">H9625_12000</name>
</gene>
<evidence type="ECO:0000313" key="2">
    <source>
        <dbReference type="Proteomes" id="UP000620874"/>
    </source>
</evidence>